<accession>A0ABN8NPR0</accession>
<reference evidence="1 2" key="1">
    <citation type="submission" date="2022-05" db="EMBL/GenBank/DDBJ databases">
        <authorList>
            <consortium name="Genoscope - CEA"/>
            <person name="William W."/>
        </authorList>
    </citation>
    <scope>NUCLEOTIDE SEQUENCE [LARGE SCALE GENOMIC DNA]</scope>
</reference>
<dbReference type="PANTHER" id="PTHR10166">
    <property type="entry name" value="VOLTAGE-DEPENDENT CALCIUM CHANNEL SUBUNIT ALPHA-2/DELTA-RELATED"/>
    <property type="match status" value="1"/>
</dbReference>
<dbReference type="InterPro" id="IPR029151">
    <property type="entry name" value="Sensor-like_sf"/>
</dbReference>
<name>A0ABN8NPR0_9CNID</name>
<evidence type="ECO:0000313" key="2">
    <source>
        <dbReference type="Proteomes" id="UP001159405"/>
    </source>
</evidence>
<dbReference type="PANTHER" id="PTHR10166:SF66">
    <property type="entry name" value="VWFA AND CACHE DOMAIN-CONTAINING PROTEIN CG16868"/>
    <property type="match status" value="1"/>
</dbReference>
<dbReference type="Gene3D" id="3.30.450.20">
    <property type="entry name" value="PAS domain"/>
    <property type="match status" value="2"/>
</dbReference>
<dbReference type="Proteomes" id="UP001159405">
    <property type="component" value="Unassembled WGS sequence"/>
</dbReference>
<dbReference type="EMBL" id="CALNXK010000031">
    <property type="protein sequence ID" value="CAH3117611.1"/>
    <property type="molecule type" value="Genomic_DNA"/>
</dbReference>
<evidence type="ECO:0008006" key="3">
    <source>
        <dbReference type="Google" id="ProtNLM"/>
    </source>
</evidence>
<dbReference type="InterPro" id="IPR051173">
    <property type="entry name" value="Ca_channel_alpha-2/delta"/>
</dbReference>
<organism evidence="1 2">
    <name type="scientific">Porites lobata</name>
    <dbReference type="NCBI Taxonomy" id="104759"/>
    <lineage>
        <taxon>Eukaryota</taxon>
        <taxon>Metazoa</taxon>
        <taxon>Cnidaria</taxon>
        <taxon>Anthozoa</taxon>
        <taxon>Hexacorallia</taxon>
        <taxon>Scleractinia</taxon>
        <taxon>Fungiina</taxon>
        <taxon>Poritidae</taxon>
        <taxon>Porites</taxon>
    </lineage>
</organism>
<sequence>MASDPTDDKGLIFKTIRDRNLELNNSVIIFTFGIDTPNPEILTDIANQNTTRYGYPRNVSFGDITVKYIKQTDLIVHRFLGLLQENRLFPRFLELGSGYWLIASLLTIPETIAGLFLAQVSFSFVKGESGSTTLVATRYLSREGDIEDGVLVKQLNSSYFWSPVEKTDFSIGVVIPVTHENEVLNTSQIPKDYSFKYHRIDLDPPQHPCLHFGKTVTSDTTVVKFAPMAFMDPYRYIGMNETTVDVKQLHDFMMGKTTSSEYQKLRPDIRDTVIATWKAEKVWLRNKTDLTEYLVWRYVGTANGVFRVTPGAVEQQSYDPRNRPWYHAAVSHSGYLTLTTPYLDMGGTGEVITAARSLYRGESSDNVLGLMGTDFPLRHFYRLLTTVYPKCAESQPYSCFIMDQSGFLVMHPDFMLPSAEAIDVEHVHITQKEKSIATDLISHGYLVKRRCRNVESIREQSFYELHLPPEGFSTLQSNQGCKYELSQIPGTNVYLGVVARDSLCVISSCSCSSDNECSTLTDLKCECPRTSALEFFYCQSQFPNSRLCPSFAPSGQPNNNPLNPKTICLNKCFDPHCERRNSSHWCDGLVSCYWCQKDKNGIKLEKP</sequence>
<gene>
    <name evidence="1" type="ORF">PLOB_00025999</name>
</gene>
<keyword evidence="2" id="KW-1185">Reference proteome</keyword>
<protein>
    <recommendedName>
        <fullName evidence="3">VWFA and cache domain-containing protein 1</fullName>
    </recommendedName>
</protein>
<evidence type="ECO:0000313" key="1">
    <source>
        <dbReference type="EMBL" id="CAH3117611.1"/>
    </source>
</evidence>
<dbReference type="SUPFAM" id="SSF103190">
    <property type="entry name" value="Sensory domain-like"/>
    <property type="match status" value="1"/>
</dbReference>
<comment type="caution">
    <text evidence="1">The sequence shown here is derived from an EMBL/GenBank/DDBJ whole genome shotgun (WGS) entry which is preliminary data.</text>
</comment>
<proteinExistence type="predicted"/>